<name>A0A2H0C1W2_9BACT</name>
<comment type="caution">
    <text evidence="1">The sequence shown here is derived from an EMBL/GenBank/DDBJ whole genome shotgun (WGS) entry which is preliminary data.</text>
</comment>
<dbReference type="SUPFAM" id="SSF51735">
    <property type="entry name" value="NAD(P)-binding Rossmann-fold domains"/>
    <property type="match status" value="1"/>
</dbReference>
<dbReference type="Proteomes" id="UP000229699">
    <property type="component" value="Unassembled WGS sequence"/>
</dbReference>
<dbReference type="Gene3D" id="3.40.50.720">
    <property type="entry name" value="NAD(P)-binding Rossmann-like Domain"/>
    <property type="match status" value="1"/>
</dbReference>
<evidence type="ECO:0000313" key="1">
    <source>
        <dbReference type="EMBL" id="PIP63902.1"/>
    </source>
</evidence>
<sequence>MSALEKVNLPKILEKKYGEEGKLWFVSNLDNLLVVIPKSSKAFFTSMLSKQNKPNFDLTQLEDSPKPAELDNFGGIVVLESNPGTGNPLTTRAVWETLNGEAALGGLFPSQRQHFTKYETLSGIIFPRSNKYQGPINEEVMDPWIKALSNNSTLLITNVLDSKEQQNSLEKVLHINRSNPVTVAIFGLGDIGSYVAQALYSQNKATSHINKLILASKSRNTVEALEIELEDIGLQRDAHPDLLSVTQENIEEIFAADVILFLASGPIPPATSTSINIDVRAVQYASNVKILRELLENASKANWGGTLLVASDPVEQLTMAALQGSVSYNHNNQRIAGFGAAINYGRARRQAEEMGMDPNGVKIFGAHGKSVVAIPSLIEEFDANVAETLSLRTGMRNYEVRERLKKPWRAPAAWMYNALQNLILHNPTWASTFLPSTKVGDLGAFFGSQVTGDLNLLNTWQLENGDVPPNAEIIDVLAREHRYISITSFKPEMLFTDPFKGRSNPADSQHIAFHGGLEQEWLQTAKENASLINTSDLALSTRSQEITMEIEKAIMEGNLDIEKTAKQKLLKLIGASLHRSEANIINEKIDVVVEGNLGGELFSNIYYRQLSEVCKKIVDRIDIENLSNRTLAILNERREPEIDIVDQSKVKTDTLFEELKHPHIFERSQAWRKLSKLIQEGLYVSPTLAKKVLTLVNFGDDFTLYQISTSETNNAESMKSLYQAQRDILDIIAKKIKGYNGPEITDTIVFGTTGAPFGQHHIKAIRAGIETIKERYVESNTETFIALDDFSRSKAGEIVSGEVPSLALRRRIALLQTINEMQVHLVNPAIPIWFDVQNTQLLEQIRMEVSGNSKIWRLIGGDSLKNYPNNDQYRSIPHIVEVRGENRSLIDSLLNRMRFNEYLQVDINNNQSSTQIRMDLKNGIHTEEINSLSAAFIKHYGLFQ</sequence>
<accession>A0A2H0C1W2</accession>
<proteinExistence type="predicted"/>
<reference evidence="1 2" key="1">
    <citation type="submission" date="2017-09" db="EMBL/GenBank/DDBJ databases">
        <title>Depth-based differentiation of microbial function through sediment-hosted aquifers and enrichment of novel symbionts in the deep terrestrial subsurface.</title>
        <authorList>
            <person name="Probst A.J."/>
            <person name="Ladd B."/>
            <person name="Jarett J.K."/>
            <person name="Geller-Mcgrath D.E."/>
            <person name="Sieber C.M."/>
            <person name="Emerson J.B."/>
            <person name="Anantharaman K."/>
            <person name="Thomas B.C."/>
            <person name="Malmstrom R."/>
            <person name="Stieglmeier M."/>
            <person name="Klingl A."/>
            <person name="Woyke T."/>
            <person name="Ryan C.M."/>
            <person name="Banfield J.F."/>
        </authorList>
    </citation>
    <scope>NUCLEOTIDE SEQUENCE [LARGE SCALE GENOMIC DNA]</scope>
    <source>
        <strain evidence="1">CG22_combo_CG10-13_8_21_14_all_34_12</strain>
    </source>
</reference>
<dbReference type="EMBL" id="PCTC01000001">
    <property type="protein sequence ID" value="PIP63902.1"/>
    <property type="molecule type" value="Genomic_DNA"/>
</dbReference>
<gene>
    <name evidence="1" type="ORF">COW97_00020</name>
</gene>
<dbReference type="InterPro" id="IPR036291">
    <property type="entry name" value="NAD(P)-bd_dom_sf"/>
</dbReference>
<organism evidence="1 2">
    <name type="scientific">Candidatus Roizmanbacteria bacterium CG22_combo_CG10-13_8_21_14_all_34_12</name>
    <dbReference type="NCBI Taxonomy" id="1974860"/>
    <lineage>
        <taxon>Bacteria</taxon>
        <taxon>Candidatus Roizmaniibacteriota</taxon>
    </lineage>
</organism>
<dbReference type="AlphaFoldDB" id="A0A2H0C1W2"/>
<protein>
    <submittedName>
        <fullName evidence="1">Uncharacterized protein</fullName>
    </submittedName>
</protein>
<evidence type="ECO:0000313" key="2">
    <source>
        <dbReference type="Proteomes" id="UP000229699"/>
    </source>
</evidence>